<name>A0A6B8RX32_9BACL</name>
<dbReference type="EMBL" id="CP034235">
    <property type="protein sequence ID" value="QGR00156.1"/>
    <property type="molecule type" value="Genomic_DNA"/>
</dbReference>
<protein>
    <submittedName>
        <fullName evidence="2">ArsR family transcriptional regulator</fullName>
    </submittedName>
</protein>
<organism evidence="2 3">
    <name type="scientific">Paenibacillus psychroresistens</name>
    <dbReference type="NCBI Taxonomy" id="1778678"/>
    <lineage>
        <taxon>Bacteria</taxon>
        <taxon>Bacillati</taxon>
        <taxon>Bacillota</taxon>
        <taxon>Bacilli</taxon>
        <taxon>Bacillales</taxon>
        <taxon>Paenibacillaceae</taxon>
        <taxon>Paenibacillus</taxon>
    </lineage>
</organism>
<dbReference type="CDD" id="cd00090">
    <property type="entry name" value="HTH_ARSR"/>
    <property type="match status" value="1"/>
</dbReference>
<dbReference type="InterPro" id="IPR011991">
    <property type="entry name" value="ArsR-like_HTH"/>
</dbReference>
<reference evidence="3" key="1">
    <citation type="submission" date="2018-11" db="EMBL/GenBank/DDBJ databases">
        <title>Complete genome sequence of Paenibacillus sp. ML311-T8.</title>
        <authorList>
            <person name="Nam Y.-D."/>
            <person name="Kang J."/>
            <person name="Chung W.-H."/>
            <person name="Park Y.S."/>
        </authorList>
    </citation>
    <scope>NUCLEOTIDE SEQUENCE [LARGE SCALE GENOMIC DNA]</scope>
    <source>
        <strain evidence="3">ML311-T8</strain>
    </source>
</reference>
<dbReference type="KEGG" id="ppsc:EHS13_18915"/>
<evidence type="ECO:0000313" key="2">
    <source>
        <dbReference type="EMBL" id="QGR00156.1"/>
    </source>
</evidence>
<dbReference type="Pfam" id="PF12840">
    <property type="entry name" value="HTH_20"/>
    <property type="match status" value="1"/>
</dbReference>
<dbReference type="Gene3D" id="1.10.10.10">
    <property type="entry name" value="Winged helix-like DNA-binding domain superfamily/Winged helix DNA-binding domain"/>
    <property type="match status" value="1"/>
</dbReference>
<dbReference type="GO" id="GO:0003677">
    <property type="term" value="F:DNA binding"/>
    <property type="evidence" value="ECO:0007669"/>
    <property type="project" value="UniProtKB-KW"/>
</dbReference>
<dbReference type="InterPro" id="IPR036388">
    <property type="entry name" value="WH-like_DNA-bd_sf"/>
</dbReference>
<dbReference type="SUPFAM" id="SSF46785">
    <property type="entry name" value="Winged helix' DNA-binding domain"/>
    <property type="match status" value="1"/>
</dbReference>
<evidence type="ECO:0000313" key="3">
    <source>
        <dbReference type="Proteomes" id="UP000426246"/>
    </source>
</evidence>
<dbReference type="Proteomes" id="UP000426246">
    <property type="component" value="Chromosome"/>
</dbReference>
<dbReference type="OrthoDB" id="9788770at2"/>
<dbReference type="AlphaFoldDB" id="A0A6B8RX32"/>
<proteinExistence type="predicted"/>
<keyword evidence="3" id="KW-1185">Reference proteome</keyword>
<evidence type="ECO:0000256" key="1">
    <source>
        <dbReference type="ARBA" id="ARBA00023125"/>
    </source>
</evidence>
<accession>A0A6B8RX32</accession>
<gene>
    <name evidence="2" type="ORF">EHS13_18915</name>
</gene>
<dbReference type="InterPro" id="IPR036390">
    <property type="entry name" value="WH_DNA-bd_sf"/>
</dbReference>
<sequence>MALLNPLRAEIVAHLLEPASASEVARRLSETPQRVNYHLKSLEKVGIVRRVGSRQVRNLVEVLFQAVAKSFVLAESLSMKPETVRKLKDQGALAHLVTTSERMKKDALLLMEQSDENEVIASAALQLQVKLADPEQRHAFVEEYVSLVHKLVAKYHSDSKDETAYQVILAVYPQPI</sequence>
<keyword evidence="1" id="KW-0238">DNA-binding</keyword>
<dbReference type="RefSeq" id="WP_155705424.1">
    <property type="nucleotide sequence ID" value="NZ_CP034235.1"/>
</dbReference>